<feature type="compositionally biased region" description="Low complexity" evidence="1">
    <location>
        <begin position="35"/>
        <end position="46"/>
    </location>
</feature>
<proteinExistence type="predicted"/>
<evidence type="ECO:0000313" key="2">
    <source>
        <dbReference type="EMBL" id="EEC19921.1"/>
    </source>
</evidence>
<dbReference type="EnsemblMetazoa" id="ISCW013591-RA">
    <property type="protein sequence ID" value="ISCW013591-PA"/>
    <property type="gene ID" value="ISCW013591"/>
</dbReference>
<sequence length="80" mass="8457">MMPLLMSLLQSPNKSGAQTPTRSGAQTPVSNARAPGSEPPGTSTPSKGAGKRKLTESMLREKKEVDDLVKQLAKNVQAPQ</sequence>
<evidence type="ECO:0000313" key="3">
    <source>
        <dbReference type="EnsemblMetazoa" id="ISCW013591-PA"/>
    </source>
</evidence>
<dbReference type="InParanoid" id="B7QM51"/>
<evidence type="ECO:0000313" key="4">
    <source>
        <dbReference type="Proteomes" id="UP000001555"/>
    </source>
</evidence>
<dbReference type="EMBL" id="ABJB010317728">
    <property type="status" value="NOT_ANNOTATED_CDS"/>
    <property type="molecule type" value="Genomic_DNA"/>
</dbReference>
<name>B7QM51_IXOSC</name>
<feature type="compositionally biased region" description="Basic and acidic residues" evidence="1">
    <location>
        <begin position="53"/>
        <end position="66"/>
    </location>
</feature>
<feature type="compositionally biased region" description="Polar residues" evidence="1">
    <location>
        <begin position="13"/>
        <end position="30"/>
    </location>
</feature>
<dbReference type="PaxDb" id="6945-B7QM51"/>
<dbReference type="VEuPathDB" id="VectorBase:ISCI013591"/>
<feature type="region of interest" description="Disordered" evidence="1">
    <location>
        <begin position="1"/>
        <end position="66"/>
    </location>
</feature>
<evidence type="ECO:0000256" key="1">
    <source>
        <dbReference type="SAM" id="MobiDB-lite"/>
    </source>
</evidence>
<dbReference type="EMBL" id="DS969164">
    <property type="protein sequence ID" value="EEC19921.1"/>
    <property type="molecule type" value="Genomic_DNA"/>
</dbReference>
<organism>
    <name type="scientific">Ixodes scapularis</name>
    <name type="common">Black-legged tick</name>
    <name type="synonym">Deer tick</name>
    <dbReference type="NCBI Taxonomy" id="6945"/>
    <lineage>
        <taxon>Eukaryota</taxon>
        <taxon>Metazoa</taxon>
        <taxon>Ecdysozoa</taxon>
        <taxon>Arthropoda</taxon>
        <taxon>Chelicerata</taxon>
        <taxon>Arachnida</taxon>
        <taxon>Acari</taxon>
        <taxon>Parasitiformes</taxon>
        <taxon>Ixodida</taxon>
        <taxon>Ixodoidea</taxon>
        <taxon>Ixodidae</taxon>
        <taxon>Ixodinae</taxon>
        <taxon>Ixodes</taxon>
    </lineage>
</organism>
<feature type="compositionally biased region" description="Low complexity" evidence="1">
    <location>
        <begin position="1"/>
        <end position="12"/>
    </location>
</feature>
<reference evidence="2 4" key="1">
    <citation type="submission" date="2008-03" db="EMBL/GenBank/DDBJ databases">
        <title>Annotation of Ixodes scapularis.</title>
        <authorList>
            <consortium name="Ixodes scapularis Genome Project Consortium"/>
            <person name="Caler E."/>
            <person name="Hannick L.I."/>
            <person name="Bidwell S."/>
            <person name="Joardar V."/>
            <person name="Thiagarajan M."/>
            <person name="Amedeo P."/>
            <person name="Galinsky K.J."/>
            <person name="Schobel S."/>
            <person name="Inman J."/>
            <person name="Hostetler J."/>
            <person name="Miller J."/>
            <person name="Hammond M."/>
            <person name="Megy K."/>
            <person name="Lawson D."/>
            <person name="Kodira C."/>
            <person name="Sutton G."/>
            <person name="Meyer J."/>
            <person name="Hill C.A."/>
            <person name="Birren B."/>
            <person name="Nene V."/>
            <person name="Collins F."/>
            <person name="Alarcon-Chaidez F."/>
            <person name="Wikel S."/>
            <person name="Strausberg R."/>
        </authorList>
    </citation>
    <scope>NUCLEOTIDE SEQUENCE [LARGE SCALE GENOMIC DNA]</scope>
    <source>
        <strain evidence="4">Wikel</strain>
        <strain evidence="2">Wikel colony</strain>
    </source>
</reference>
<dbReference type="VEuPathDB" id="VectorBase:ISCW013591"/>
<reference evidence="3" key="2">
    <citation type="submission" date="2020-05" db="UniProtKB">
        <authorList>
            <consortium name="EnsemblMetazoa"/>
        </authorList>
    </citation>
    <scope>IDENTIFICATION</scope>
    <source>
        <strain evidence="3">wikel</strain>
    </source>
</reference>
<dbReference type="AlphaFoldDB" id="B7QM51"/>
<dbReference type="Proteomes" id="UP000001555">
    <property type="component" value="Unassembled WGS sequence"/>
</dbReference>
<gene>
    <name evidence="2" type="ORF">IscW_ISCW013591</name>
</gene>
<accession>B7QM51</accession>
<dbReference type="HOGENOM" id="CLU_2592449_0_0_1"/>
<protein>
    <submittedName>
        <fullName evidence="2 3">Uncharacterized protein</fullName>
    </submittedName>
</protein>
<keyword evidence="4" id="KW-1185">Reference proteome</keyword>